<evidence type="ECO:0000313" key="3">
    <source>
        <dbReference type="Proteomes" id="UP000460715"/>
    </source>
</evidence>
<organism evidence="2 3">
    <name type="scientific">Teichococcus coralli</name>
    <dbReference type="NCBI Taxonomy" id="2545983"/>
    <lineage>
        <taxon>Bacteria</taxon>
        <taxon>Pseudomonadati</taxon>
        <taxon>Pseudomonadota</taxon>
        <taxon>Alphaproteobacteria</taxon>
        <taxon>Acetobacterales</taxon>
        <taxon>Roseomonadaceae</taxon>
        <taxon>Roseomonas</taxon>
    </lineage>
</organism>
<accession>A0A845B6T6</accession>
<evidence type="ECO:0000313" key="2">
    <source>
        <dbReference type="EMBL" id="MXP62168.1"/>
    </source>
</evidence>
<feature type="region of interest" description="Disordered" evidence="1">
    <location>
        <begin position="1"/>
        <end position="100"/>
    </location>
</feature>
<dbReference type="AlphaFoldDB" id="A0A845B6T6"/>
<comment type="caution">
    <text evidence="2">The sequence shown here is derived from an EMBL/GenBank/DDBJ whole genome shotgun (WGS) entry which is preliminary data.</text>
</comment>
<feature type="compositionally biased region" description="Pro residues" evidence="1">
    <location>
        <begin position="54"/>
        <end position="75"/>
    </location>
</feature>
<proteinExistence type="predicted"/>
<keyword evidence="3" id="KW-1185">Reference proteome</keyword>
<protein>
    <submittedName>
        <fullName evidence="2">Uncharacterized protein</fullName>
    </submittedName>
</protein>
<reference evidence="2 3" key="1">
    <citation type="submission" date="2019-03" db="EMBL/GenBank/DDBJ databases">
        <title>Roseomonas sp. a novel Roseomonas species isolated from Sea whip Gorgonian.</title>
        <authorList>
            <person name="Li F."/>
            <person name="Pan X."/>
            <person name="Huang S."/>
            <person name="Li Z."/>
            <person name="Meng B."/>
        </authorList>
    </citation>
    <scope>NUCLEOTIDE SEQUENCE [LARGE SCALE GENOMIC DNA]</scope>
    <source>
        <strain evidence="2 3">M0104</strain>
    </source>
</reference>
<name>A0A845B6T6_9PROT</name>
<feature type="compositionally biased region" description="Low complexity" evidence="1">
    <location>
        <begin position="40"/>
        <end position="53"/>
    </location>
</feature>
<dbReference type="Proteomes" id="UP000460715">
    <property type="component" value="Unassembled WGS sequence"/>
</dbReference>
<gene>
    <name evidence="2" type="ORF">E0493_02225</name>
</gene>
<evidence type="ECO:0000256" key="1">
    <source>
        <dbReference type="SAM" id="MobiDB-lite"/>
    </source>
</evidence>
<dbReference type="RefSeq" id="WP_160935299.1">
    <property type="nucleotide sequence ID" value="NZ_SNVJ01000002.1"/>
</dbReference>
<dbReference type="EMBL" id="SNVJ01000002">
    <property type="protein sequence ID" value="MXP62168.1"/>
    <property type="molecule type" value="Genomic_DNA"/>
</dbReference>
<sequence length="100" mass="10473">MALDNSDITPPRPPEGTPSGQAPAKEAAKRREQLNPEAPPSQQAPAAPGALPAGPNPEPPENPPSGDPKPKPVPPDAEKEFPQRHYGNSEPEEPPPSTRA</sequence>